<accession>A0A9D2AE87</accession>
<feature type="compositionally biased region" description="Polar residues" evidence="1">
    <location>
        <begin position="157"/>
        <end position="166"/>
    </location>
</feature>
<name>A0A9D2AE87_9FIRM</name>
<sequence length="166" mass="18735">MQTQAFRDAAPDLCCVCVDKAQNGDYRGRLFHYYAAEAQPFRSVLELIVMMDRLCDQLGYPQASKRLRSFGGMLPAAEKKEVTRLMSREELVGNKGHMATFVVHVTHRQNATWQGTVVWAEKDQKANFRSAMELLRLMDSAVETSLPESGSSKDNRPSFTEEQTGL</sequence>
<dbReference type="EMBL" id="DXFW01000018">
    <property type="protein sequence ID" value="HIX05650.1"/>
    <property type="molecule type" value="Genomic_DNA"/>
</dbReference>
<protein>
    <submittedName>
        <fullName evidence="2">Uncharacterized protein</fullName>
    </submittedName>
</protein>
<proteinExistence type="predicted"/>
<gene>
    <name evidence="2" type="ORF">H9865_06060</name>
</gene>
<dbReference type="AlphaFoldDB" id="A0A9D2AE87"/>
<evidence type="ECO:0000313" key="2">
    <source>
        <dbReference type="EMBL" id="HIX05650.1"/>
    </source>
</evidence>
<evidence type="ECO:0000256" key="1">
    <source>
        <dbReference type="SAM" id="MobiDB-lite"/>
    </source>
</evidence>
<organism evidence="2 3">
    <name type="scientific">Candidatus Allofournierella pullicola</name>
    <dbReference type="NCBI Taxonomy" id="2838596"/>
    <lineage>
        <taxon>Bacteria</taxon>
        <taxon>Bacillati</taxon>
        <taxon>Bacillota</taxon>
        <taxon>Clostridia</taxon>
        <taxon>Eubacteriales</taxon>
        <taxon>Oscillospiraceae</taxon>
        <taxon>Allofournierella</taxon>
    </lineage>
</organism>
<dbReference type="Proteomes" id="UP000824193">
    <property type="component" value="Unassembled WGS sequence"/>
</dbReference>
<reference evidence="2" key="2">
    <citation type="submission" date="2021-04" db="EMBL/GenBank/DDBJ databases">
        <authorList>
            <person name="Gilroy R."/>
        </authorList>
    </citation>
    <scope>NUCLEOTIDE SEQUENCE</scope>
    <source>
        <strain evidence="2">2239</strain>
    </source>
</reference>
<reference evidence="2" key="1">
    <citation type="journal article" date="2021" name="PeerJ">
        <title>Extensive microbial diversity within the chicken gut microbiome revealed by metagenomics and culture.</title>
        <authorList>
            <person name="Gilroy R."/>
            <person name="Ravi A."/>
            <person name="Getino M."/>
            <person name="Pursley I."/>
            <person name="Horton D.L."/>
            <person name="Alikhan N.F."/>
            <person name="Baker D."/>
            <person name="Gharbi K."/>
            <person name="Hall N."/>
            <person name="Watson M."/>
            <person name="Adriaenssens E.M."/>
            <person name="Foster-Nyarko E."/>
            <person name="Jarju S."/>
            <person name="Secka A."/>
            <person name="Antonio M."/>
            <person name="Oren A."/>
            <person name="Chaudhuri R.R."/>
            <person name="La Ragione R."/>
            <person name="Hildebrand F."/>
            <person name="Pallen M.J."/>
        </authorList>
    </citation>
    <scope>NUCLEOTIDE SEQUENCE</scope>
    <source>
        <strain evidence="2">2239</strain>
    </source>
</reference>
<feature type="region of interest" description="Disordered" evidence="1">
    <location>
        <begin position="144"/>
        <end position="166"/>
    </location>
</feature>
<evidence type="ECO:0000313" key="3">
    <source>
        <dbReference type="Proteomes" id="UP000824193"/>
    </source>
</evidence>
<comment type="caution">
    <text evidence="2">The sequence shown here is derived from an EMBL/GenBank/DDBJ whole genome shotgun (WGS) entry which is preliminary data.</text>
</comment>